<dbReference type="Gene3D" id="2.60.270.50">
    <property type="match status" value="1"/>
</dbReference>
<keyword evidence="4" id="KW-1185">Reference proteome</keyword>
<feature type="region of interest" description="Disordered" evidence="1">
    <location>
        <begin position="144"/>
        <end position="174"/>
    </location>
</feature>
<evidence type="ECO:0008006" key="5">
    <source>
        <dbReference type="Google" id="ProtNLM"/>
    </source>
</evidence>
<reference evidence="4" key="1">
    <citation type="journal article" date="2019" name="Int. J. Syst. Evol. Microbiol.">
        <title>The Global Catalogue of Microorganisms (GCM) 10K type strain sequencing project: providing services to taxonomists for standard genome sequencing and annotation.</title>
        <authorList>
            <consortium name="The Broad Institute Genomics Platform"/>
            <consortium name="The Broad Institute Genome Sequencing Center for Infectious Disease"/>
            <person name="Wu L."/>
            <person name="Ma J."/>
        </authorList>
    </citation>
    <scope>NUCLEOTIDE SEQUENCE [LARGE SCALE GENOMIC DNA]</scope>
    <source>
        <strain evidence="4">CGMCC 4.7093</strain>
    </source>
</reference>
<accession>A0ABV9YKK1</accession>
<gene>
    <name evidence="3" type="ORF">ACFPBZ_06780</name>
</gene>
<dbReference type="Proteomes" id="UP001595947">
    <property type="component" value="Unassembled WGS sequence"/>
</dbReference>
<proteinExistence type="predicted"/>
<feature type="chain" id="PRO_5046320991" description="Lipoprotein" evidence="2">
    <location>
        <begin position="23"/>
        <end position="174"/>
    </location>
</feature>
<protein>
    <recommendedName>
        <fullName evidence="5">Lipoprotein</fullName>
    </recommendedName>
</protein>
<comment type="caution">
    <text evidence="3">The sequence shown here is derived from an EMBL/GenBank/DDBJ whole genome shotgun (WGS) entry which is preliminary data.</text>
</comment>
<evidence type="ECO:0000256" key="2">
    <source>
        <dbReference type="SAM" id="SignalP"/>
    </source>
</evidence>
<dbReference type="RefSeq" id="WP_378035257.1">
    <property type="nucleotide sequence ID" value="NZ_JBHSIV010000005.1"/>
</dbReference>
<organism evidence="3 4">
    <name type="scientific">Actinomycetospora atypica</name>
    <dbReference type="NCBI Taxonomy" id="1290095"/>
    <lineage>
        <taxon>Bacteria</taxon>
        <taxon>Bacillati</taxon>
        <taxon>Actinomycetota</taxon>
        <taxon>Actinomycetes</taxon>
        <taxon>Pseudonocardiales</taxon>
        <taxon>Pseudonocardiaceae</taxon>
        <taxon>Actinomycetospora</taxon>
    </lineage>
</organism>
<evidence type="ECO:0000313" key="4">
    <source>
        <dbReference type="Proteomes" id="UP001595947"/>
    </source>
</evidence>
<sequence length="174" mass="17381">MRPFHPALAAALAATAALTVTACSSAPSGPAAEDLTSSKNYSVTQTVTNDTPVTLTVESVTADNGGTVVPGYPGTIGPDSPGTFRATNVGNGVQMKITFSMSNGQKLLVDSDVPRTNNNWSTATLSGPVAGVCATDQNIGINGGDNPAAGFTLQSSKPGDECPQSASSIPDVGP</sequence>
<feature type="signal peptide" evidence="2">
    <location>
        <begin position="1"/>
        <end position="22"/>
    </location>
</feature>
<dbReference type="PROSITE" id="PS51257">
    <property type="entry name" value="PROKAR_LIPOPROTEIN"/>
    <property type="match status" value="1"/>
</dbReference>
<name>A0ABV9YKK1_9PSEU</name>
<evidence type="ECO:0000313" key="3">
    <source>
        <dbReference type="EMBL" id="MFC5061904.1"/>
    </source>
</evidence>
<dbReference type="EMBL" id="JBHSIV010000005">
    <property type="protein sequence ID" value="MFC5061904.1"/>
    <property type="molecule type" value="Genomic_DNA"/>
</dbReference>
<keyword evidence="2" id="KW-0732">Signal</keyword>
<evidence type="ECO:0000256" key="1">
    <source>
        <dbReference type="SAM" id="MobiDB-lite"/>
    </source>
</evidence>